<evidence type="ECO:0000256" key="5">
    <source>
        <dbReference type="ARBA" id="ARBA00015719"/>
    </source>
</evidence>
<comment type="function">
    <text evidence="2">Exopeptidase that catalyzes the hydrolytic cleavage of multi-L-arginyl-poly-L-aspartic acid (cyanophycin; a water-insoluble reserve polymer) into aspartate-arginine dipeptides.</text>
</comment>
<evidence type="ECO:0000256" key="1">
    <source>
        <dbReference type="ARBA" id="ARBA00001092"/>
    </source>
</evidence>
<name>H8KPN9_SOLCM</name>
<evidence type="ECO:0000313" key="11">
    <source>
        <dbReference type="Proteomes" id="UP000007590"/>
    </source>
</evidence>
<dbReference type="InterPro" id="IPR011811">
    <property type="entry name" value="Peptidase_S51_cyanophycinase"/>
</dbReference>
<keyword evidence="6" id="KW-0645">Protease</keyword>
<evidence type="ECO:0000256" key="6">
    <source>
        <dbReference type="ARBA" id="ARBA00022670"/>
    </source>
</evidence>
<comment type="catalytic activity">
    <reaction evidence="1">
        <text>[L-4-(L-arginin-2-N-yl)aspartate](n) + H2O = [L-4-(L-arginin-2-N-yl)aspartate](n-1) + L-4-(L-arginin-2-N-yl)aspartate</text>
        <dbReference type="Rhea" id="RHEA:12845"/>
        <dbReference type="Rhea" id="RHEA-COMP:13728"/>
        <dbReference type="Rhea" id="RHEA-COMP:13734"/>
        <dbReference type="ChEBI" id="CHEBI:15377"/>
        <dbReference type="ChEBI" id="CHEBI:137986"/>
        <dbReference type="ChEBI" id="CHEBI:137991"/>
        <dbReference type="EC" id="3.4.15.6"/>
    </reaction>
</comment>
<dbReference type="PANTHER" id="PTHR36175:SF1">
    <property type="entry name" value="CYANOPHYCINASE"/>
    <property type="match status" value="1"/>
</dbReference>
<dbReference type="PANTHER" id="PTHR36175">
    <property type="entry name" value="CYANOPHYCINASE"/>
    <property type="match status" value="1"/>
</dbReference>
<organism evidence="10 11">
    <name type="scientific">Solitalea canadensis (strain ATCC 29591 / DSM 3403 / JCM 21819 / LMG 8368 / NBRC 15130 / NCIMB 12057 / USAM 9D)</name>
    <name type="common">Flexibacter canadensis</name>
    <dbReference type="NCBI Taxonomy" id="929556"/>
    <lineage>
        <taxon>Bacteria</taxon>
        <taxon>Pseudomonadati</taxon>
        <taxon>Bacteroidota</taxon>
        <taxon>Sphingobacteriia</taxon>
        <taxon>Sphingobacteriales</taxon>
        <taxon>Sphingobacteriaceae</taxon>
        <taxon>Solitalea</taxon>
    </lineage>
</organism>
<protein>
    <recommendedName>
        <fullName evidence="5">Cyanophycinase</fullName>
        <ecNumber evidence="4">3.4.15.6</ecNumber>
    </recommendedName>
</protein>
<proteinExistence type="inferred from homology"/>
<feature type="signal peptide" evidence="9">
    <location>
        <begin position="1"/>
        <end position="20"/>
    </location>
</feature>
<dbReference type="EC" id="3.4.15.6" evidence="4"/>
<sequence length="283" mass="30633">MKKLVLFGVLLSLLSTHLIAQQVQSKVKFPKGKLFIIGGGDRPDALVKRMITEASLEANDYVVILPMASEEPDSAYFYAKKQFVNAGLRTVNCTISTKQSLSSSALDSLANAKLIYISGGDQTRFMNSINGSAVRAVIEKAYLNGAMIAGTSAGAAVMSKEMITGNELLHKEYRATPQVIEDGNIEIKEGLGLLTSAVIDQHFLIRSRHNRLLSMVIEYPSKKAIGIDESTAILIKNGWAEVVGISQVIVYQNPTKSKSVGNNKLGAKGLKVDIYLPGEKFAL</sequence>
<dbReference type="EMBL" id="CP003349">
    <property type="protein sequence ID" value="AFD05937.1"/>
    <property type="molecule type" value="Genomic_DNA"/>
</dbReference>
<feature type="chain" id="PRO_5003613761" description="Cyanophycinase" evidence="9">
    <location>
        <begin position="21"/>
        <end position="283"/>
    </location>
</feature>
<evidence type="ECO:0000256" key="7">
    <source>
        <dbReference type="ARBA" id="ARBA00022801"/>
    </source>
</evidence>
<dbReference type="Proteomes" id="UP000007590">
    <property type="component" value="Chromosome"/>
</dbReference>
<dbReference type="CDD" id="cd03145">
    <property type="entry name" value="GAT1_cyanophycinase"/>
    <property type="match status" value="1"/>
</dbReference>
<dbReference type="KEGG" id="scn:Solca_0820"/>
<dbReference type="Pfam" id="PF03575">
    <property type="entry name" value="Peptidase_S51"/>
    <property type="match status" value="1"/>
</dbReference>
<dbReference type="OrthoDB" id="9799980at2"/>
<evidence type="ECO:0000313" key="10">
    <source>
        <dbReference type="EMBL" id="AFD05937.1"/>
    </source>
</evidence>
<dbReference type="RefSeq" id="WP_014679165.1">
    <property type="nucleotide sequence ID" value="NC_017770.1"/>
</dbReference>
<dbReference type="HOGENOM" id="CLU_053928_0_1_10"/>
<keyword evidence="7" id="KW-0378">Hydrolase</keyword>
<evidence type="ECO:0000256" key="2">
    <source>
        <dbReference type="ARBA" id="ARBA00002039"/>
    </source>
</evidence>
<gene>
    <name evidence="10" type="ordered locus">Solca_0820</name>
</gene>
<evidence type="ECO:0000256" key="4">
    <source>
        <dbReference type="ARBA" id="ARBA00013115"/>
    </source>
</evidence>
<dbReference type="GO" id="GO:0008241">
    <property type="term" value="F:peptidyl-dipeptidase activity"/>
    <property type="evidence" value="ECO:0007669"/>
    <property type="project" value="UniProtKB-EC"/>
</dbReference>
<dbReference type="InterPro" id="IPR005320">
    <property type="entry name" value="Peptidase_S51"/>
</dbReference>
<evidence type="ECO:0000256" key="8">
    <source>
        <dbReference type="ARBA" id="ARBA00022825"/>
    </source>
</evidence>
<comment type="similarity">
    <text evidence="3">Belongs to the peptidase S51 family.</text>
</comment>
<dbReference type="Gene3D" id="3.40.50.880">
    <property type="match status" value="1"/>
</dbReference>
<accession>H8KPN9</accession>
<dbReference type="GO" id="GO:0006508">
    <property type="term" value="P:proteolysis"/>
    <property type="evidence" value="ECO:0007669"/>
    <property type="project" value="UniProtKB-KW"/>
</dbReference>
<dbReference type="GO" id="GO:0008236">
    <property type="term" value="F:serine-type peptidase activity"/>
    <property type="evidence" value="ECO:0007669"/>
    <property type="project" value="UniProtKB-KW"/>
</dbReference>
<keyword evidence="9" id="KW-0732">Signal</keyword>
<dbReference type="NCBIfam" id="TIGR02069">
    <property type="entry name" value="cyanophycinase"/>
    <property type="match status" value="1"/>
</dbReference>
<dbReference type="eggNOG" id="COG4242">
    <property type="taxonomic scope" value="Bacteria"/>
</dbReference>
<reference evidence="10" key="1">
    <citation type="submission" date="2012-02" db="EMBL/GenBank/DDBJ databases">
        <title>The complete genome of Solitalea canadensis DSM 3403.</title>
        <authorList>
            <consortium name="US DOE Joint Genome Institute (JGI-PGF)"/>
            <person name="Lucas S."/>
            <person name="Copeland A."/>
            <person name="Lapidus A."/>
            <person name="Glavina del Rio T."/>
            <person name="Dalin E."/>
            <person name="Tice H."/>
            <person name="Bruce D."/>
            <person name="Goodwin L."/>
            <person name="Pitluck S."/>
            <person name="Peters L."/>
            <person name="Ovchinnikova G."/>
            <person name="Lu M."/>
            <person name="Kyrpides N."/>
            <person name="Mavromatis K."/>
            <person name="Ivanova N."/>
            <person name="Brettin T."/>
            <person name="Detter J.C."/>
            <person name="Han C."/>
            <person name="Larimer F."/>
            <person name="Land M."/>
            <person name="Hauser L."/>
            <person name="Markowitz V."/>
            <person name="Cheng J.-F."/>
            <person name="Hugenholtz P."/>
            <person name="Woyke T."/>
            <person name="Wu D."/>
            <person name="Spring S."/>
            <person name="Schroeder M."/>
            <person name="Kopitz M."/>
            <person name="Brambilla E."/>
            <person name="Klenk H.-P."/>
            <person name="Eisen J.A."/>
        </authorList>
    </citation>
    <scope>NUCLEOTIDE SEQUENCE</scope>
    <source>
        <strain evidence="10">DSM 3403</strain>
    </source>
</reference>
<evidence type="ECO:0000256" key="9">
    <source>
        <dbReference type="SAM" id="SignalP"/>
    </source>
</evidence>
<dbReference type="STRING" id="929556.Solca_0820"/>
<keyword evidence="8" id="KW-0720">Serine protease</keyword>
<dbReference type="AlphaFoldDB" id="H8KPN9"/>
<keyword evidence="11" id="KW-1185">Reference proteome</keyword>
<dbReference type="InterPro" id="IPR029062">
    <property type="entry name" value="Class_I_gatase-like"/>
</dbReference>
<evidence type="ECO:0000256" key="3">
    <source>
        <dbReference type="ARBA" id="ARBA00006534"/>
    </source>
</evidence>
<dbReference type="SUPFAM" id="SSF52317">
    <property type="entry name" value="Class I glutamine amidotransferase-like"/>
    <property type="match status" value="1"/>
</dbReference>